<dbReference type="AlphaFoldDB" id="A0A9K3E1M4"/>
<dbReference type="Proteomes" id="UP000215914">
    <property type="component" value="Unassembled WGS sequence"/>
</dbReference>
<comment type="caution">
    <text evidence="1">The sequence shown here is derived from an EMBL/GenBank/DDBJ whole genome shotgun (WGS) entry which is preliminary data.</text>
</comment>
<proteinExistence type="predicted"/>
<reference evidence="1" key="2">
    <citation type="submission" date="2020-06" db="EMBL/GenBank/DDBJ databases">
        <title>Helianthus annuus Genome sequencing and assembly Release 2.</title>
        <authorList>
            <person name="Gouzy J."/>
            <person name="Langlade N."/>
            <person name="Munos S."/>
        </authorList>
    </citation>
    <scope>NUCLEOTIDE SEQUENCE</scope>
    <source>
        <tissue evidence="1">Leaves</tissue>
    </source>
</reference>
<dbReference type="EMBL" id="MNCJ02000330">
    <property type="protein sequence ID" value="KAF5765063.1"/>
    <property type="molecule type" value="Genomic_DNA"/>
</dbReference>
<evidence type="ECO:0000313" key="1">
    <source>
        <dbReference type="EMBL" id="KAF5765063.1"/>
    </source>
</evidence>
<organism evidence="1 2">
    <name type="scientific">Helianthus annuus</name>
    <name type="common">Common sunflower</name>
    <dbReference type="NCBI Taxonomy" id="4232"/>
    <lineage>
        <taxon>Eukaryota</taxon>
        <taxon>Viridiplantae</taxon>
        <taxon>Streptophyta</taxon>
        <taxon>Embryophyta</taxon>
        <taxon>Tracheophyta</taxon>
        <taxon>Spermatophyta</taxon>
        <taxon>Magnoliopsida</taxon>
        <taxon>eudicotyledons</taxon>
        <taxon>Gunneridae</taxon>
        <taxon>Pentapetalae</taxon>
        <taxon>asterids</taxon>
        <taxon>campanulids</taxon>
        <taxon>Asterales</taxon>
        <taxon>Asteraceae</taxon>
        <taxon>Asteroideae</taxon>
        <taxon>Heliantheae alliance</taxon>
        <taxon>Heliantheae</taxon>
        <taxon>Helianthus</taxon>
    </lineage>
</organism>
<keyword evidence="2" id="KW-1185">Reference proteome</keyword>
<dbReference type="Gramene" id="mRNA:HanXRQr2_Chr15g0699341">
    <property type="protein sequence ID" value="mRNA:HanXRQr2_Chr15g0699341"/>
    <property type="gene ID" value="HanXRQr2_Chr15g0699341"/>
</dbReference>
<gene>
    <name evidence="1" type="ORF">HanXRQr2_Chr15g0699341</name>
</gene>
<name>A0A9K3E1M4_HELAN</name>
<sequence>MVANESQEYRKIRGVTYMGYSAEIMKRSCVSCVDRLLWPRTG</sequence>
<evidence type="ECO:0000313" key="2">
    <source>
        <dbReference type="Proteomes" id="UP000215914"/>
    </source>
</evidence>
<reference evidence="1" key="1">
    <citation type="journal article" date="2017" name="Nature">
        <title>The sunflower genome provides insights into oil metabolism, flowering and Asterid evolution.</title>
        <authorList>
            <person name="Badouin H."/>
            <person name="Gouzy J."/>
            <person name="Grassa C.J."/>
            <person name="Murat F."/>
            <person name="Staton S.E."/>
            <person name="Cottret L."/>
            <person name="Lelandais-Briere C."/>
            <person name="Owens G.L."/>
            <person name="Carrere S."/>
            <person name="Mayjonade B."/>
            <person name="Legrand L."/>
            <person name="Gill N."/>
            <person name="Kane N.C."/>
            <person name="Bowers J.E."/>
            <person name="Hubner S."/>
            <person name="Bellec A."/>
            <person name="Berard A."/>
            <person name="Berges H."/>
            <person name="Blanchet N."/>
            <person name="Boniface M.C."/>
            <person name="Brunel D."/>
            <person name="Catrice O."/>
            <person name="Chaidir N."/>
            <person name="Claudel C."/>
            <person name="Donnadieu C."/>
            <person name="Faraut T."/>
            <person name="Fievet G."/>
            <person name="Helmstetter N."/>
            <person name="King M."/>
            <person name="Knapp S.J."/>
            <person name="Lai Z."/>
            <person name="Le Paslier M.C."/>
            <person name="Lippi Y."/>
            <person name="Lorenzon L."/>
            <person name="Mandel J.R."/>
            <person name="Marage G."/>
            <person name="Marchand G."/>
            <person name="Marquand E."/>
            <person name="Bret-Mestries E."/>
            <person name="Morien E."/>
            <person name="Nambeesan S."/>
            <person name="Nguyen T."/>
            <person name="Pegot-Espagnet P."/>
            <person name="Pouilly N."/>
            <person name="Raftis F."/>
            <person name="Sallet E."/>
            <person name="Schiex T."/>
            <person name="Thomas J."/>
            <person name="Vandecasteele C."/>
            <person name="Vares D."/>
            <person name="Vear F."/>
            <person name="Vautrin S."/>
            <person name="Crespi M."/>
            <person name="Mangin B."/>
            <person name="Burke J.M."/>
            <person name="Salse J."/>
            <person name="Munos S."/>
            <person name="Vincourt P."/>
            <person name="Rieseberg L.H."/>
            <person name="Langlade N.B."/>
        </authorList>
    </citation>
    <scope>NUCLEOTIDE SEQUENCE</scope>
    <source>
        <tissue evidence="1">Leaves</tissue>
    </source>
</reference>
<protein>
    <submittedName>
        <fullName evidence="1">Uncharacterized protein</fullName>
    </submittedName>
</protein>
<accession>A0A9K3E1M4</accession>